<gene>
    <name evidence="2" type="ORF">Q9L58_006708</name>
</gene>
<keyword evidence="3" id="KW-1185">Reference proteome</keyword>
<feature type="region of interest" description="Disordered" evidence="1">
    <location>
        <begin position="1"/>
        <end position="204"/>
    </location>
</feature>
<evidence type="ECO:0000256" key="1">
    <source>
        <dbReference type="SAM" id="MobiDB-lite"/>
    </source>
</evidence>
<evidence type="ECO:0000313" key="2">
    <source>
        <dbReference type="EMBL" id="KAL0634387.1"/>
    </source>
</evidence>
<name>A0ABR3GEJ6_9PEZI</name>
<dbReference type="Proteomes" id="UP001447188">
    <property type="component" value="Unassembled WGS sequence"/>
</dbReference>
<proteinExistence type="predicted"/>
<sequence>MWAKMFSRKPTAEPAGEIQIATQLEVREEPESPQLESEAEADAEQLAGEQTPSPESRKIKSEWSPEAQLRPFERPTVSSKRPRSSSGASEKDVISPLRKKSRRSSFHLGASKVLTRSPLVRARRVSDGPITKSHPLREESSNEGDQEEYLPSPPRSVPLTTLPVGVSAPKPPRRRPRHSYPQVDSEKESGHEGSVISNVTERDSQNFEELTREGFSFQEAELFQHIRKRGLEPLMPAHWQVDFNTMPDNLFSEPEDPAYIDAVTPDGTFNATAAFQAVVNLGAAVRAKLETDQDAEGKVLFGLKKYIQWSLDDAKQVGKNVQPLIAISTSQEKGAEHCERRMERRLRDLAAELRTEESRLLQENCPRDSTTSSVVYGLAVAGCVVALITLDARVESAPTRTLLVVDFSDVSLDFWNAVGIALLVIAARDDELERIDFYESNGLKKPVKEGTWHGKLRVKNDVDSDEDK</sequence>
<comment type="caution">
    <text evidence="2">The sequence shown here is derived from an EMBL/GenBank/DDBJ whole genome shotgun (WGS) entry which is preliminary data.</text>
</comment>
<evidence type="ECO:0000313" key="3">
    <source>
        <dbReference type="Proteomes" id="UP001447188"/>
    </source>
</evidence>
<protein>
    <submittedName>
        <fullName evidence="2">Uncharacterized protein</fullName>
    </submittedName>
</protein>
<dbReference type="EMBL" id="JBBBZM010000096">
    <property type="protein sequence ID" value="KAL0634387.1"/>
    <property type="molecule type" value="Genomic_DNA"/>
</dbReference>
<accession>A0ABR3GEJ6</accession>
<organism evidence="2 3">
    <name type="scientific">Discina gigas</name>
    <dbReference type="NCBI Taxonomy" id="1032678"/>
    <lineage>
        <taxon>Eukaryota</taxon>
        <taxon>Fungi</taxon>
        <taxon>Dikarya</taxon>
        <taxon>Ascomycota</taxon>
        <taxon>Pezizomycotina</taxon>
        <taxon>Pezizomycetes</taxon>
        <taxon>Pezizales</taxon>
        <taxon>Discinaceae</taxon>
        <taxon>Discina</taxon>
    </lineage>
</organism>
<reference evidence="2 3" key="1">
    <citation type="submission" date="2024-02" db="EMBL/GenBank/DDBJ databases">
        <title>Discinaceae phylogenomics.</title>
        <authorList>
            <person name="Dirks A.C."/>
            <person name="James T.Y."/>
        </authorList>
    </citation>
    <scope>NUCLEOTIDE SEQUENCE [LARGE SCALE GENOMIC DNA]</scope>
    <source>
        <strain evidence="2 3">ACD0624</strain>
    </source>
</reference>